<comment type="caution">
    <text evidence="1">The sequence shown here is derived from an EMBL/GenBank/DDBJ whole genome shotgun (WGS) entry which is preliminary data.</text>
</comment>
<reference evidence="1" key="1">
    <citation type="submission" date="2022-10" db="EMBL/GenBank/DDBJ databases">
        <title>Complete Genome of Trichothecium roseum strain YXFP-22015, a Plant Pathogen Isolated from Citrus.</title>
        <authorList>
            <person name="Wang Y."/>
            <person name="Zhu L."/>
        </authorList>
    </citation>
    <scope>NUCLEOTIDE SEQUENCE</scope>
    <source>
        <strain evidence="1">YXFP-22015</strain>
    </source>
</reference>
<accession>A0ACC0UQX5</accession>
<dbReference type="EMBL" id="CM047949">
    <property type="protein sequence ID" value="KAI9896056.1"/>
    <property type="molecule type" value="Genomic_DNA"/>
</dbReference>
<dbReference type="Proteomes" id="UP001163324">
    <property type="component" value="Chromosome 10"/>
</dbReference>
<sequence>MSAPPADFNFDLYKYEPLPTPTSIRLLSAHQQHHPKPTIFGKPILECTLRTVDLADAPRYKALSYTWGNPYDPNTPPGADEYSTIHRCPISVNGRLLFIRRNLHDALSQFYSTKHAVSLDVDRRIDGFRKTRLISASETNRMKEVIQCLEQGADIHLTDQFGETALHYAAENGRTNVVMTLIAHGADINAIDNAGRKPIDNCLQRERRDWEETARVLRDPSAYVGKIRALGEKVNKRQHMRLDFWVDGICINQGDAEERNAQVAMMSRIYAAASKVVIWLGLQDESTALIKRYLQKRTHPSDITDKELQGYFSAVCRRSWFSRKWVAQELCLARGYEMYCGPFEIGGILRQFGETETDNERKATDGHIYRLMNLRHWIRSSTRDVGECASHKHPPPPSLSSLIALTWSFGVTDSRDTIFALLGIAADYSADYEDLEEMPAADYTLPIADVFLRAGRLFVEARGRNEIHDTKSLETGTLEPLEGLSYVQNPSLETAMSDKEAVSHPQRIHGTPSWVPNFHIELASDRLFSHRFTASGARSACELWPASSPHILRPSGHLFDTIAEVADGPSPDSKGVDIFDYPMHEWMRMIADLAPIHRRIYDCGGGEVLWRTLIADDLENEPSWSAEYAFRTIVCTYMQNIKGDEDEANYARAAEALRRLLAEEGGSDCLPSLNEVESFDDDDGGDGEMAAEELARSKFFSQAQRYLCEGYGRTLFRTKKGYLGLGPRSAQQDDEIWILAGGRTPFILREVPPATTLGEGGDQEARHFSRSFVGETYVHGIMNGEAVDCGGVEFEPIDIE</sequence>
<organism evidence="1 2">
    <name type="scientific">Trichothecium roseum</name>
    <dbReference type="NCBI Taxonomy" id="47278"/>
    <lineage>
        <taxon>Eukaryota</taxon>
        <taxon>Fungi</taxon>
        <taxon>Dikarya</taxon>
        <taxon>Ascomycota</taxon>
        <taxon>Pezizomycotina</taxon>
        <taxon>Sordariomycetes</taxon>
        <taxon>Hypocreomycetidae</taxon>
        <taxon>Hypocreales</taxon>
        <taxon>Hypocreales incertae sedis</taxon>
        <taxon>Trichothecium</taxon>
    </lineage>
</organism>
<gene>
    <name evidence="1" type="ORF">N3K66_008956</name>
</gene>
<protein>
    <submittedName>
        <fullName evidence="1">Uncharacterized protein</fullName>
    </submittedName>
</protein>
<evidence type="ECO:0000313" key="1">
    <source>
        <dbReference type="EMBL" id="KAI9896056.1"/>
    </source>
</evidence>
<name>A0ACC0UQX5_9HYPO</name>
<proteinExistence type="predicted"/>
<evidence type="ECO:0000313" key="2">
    <source>
        <dbReference type="Proteomes" id="UP001163324"/>
    </source>
</evidence>
<keyword evidence="2" id="KW-1185">Reference proteome</keyword>